<feature type="signal peptide" evidence="2">
    <location>
        <begin position="1"/>
        <end position="23"/>
    </location>
</feature>
<dbReference type="AlphaFoldDB" id="A0AAU8JCQ3"/>
<dbReference type="CDD" id="cd12797">
    <property type="entry name" value="M23_peptidase"/>
    <property type="match status" value="1"/>
</dbReference>
<dbReference type="InterPro" id="IPR016047">
    <property type="entry name" value="M23ase_b-sheet_dom"/>
</dbReference>
<evidence type="ECO:0000259" key="3">
    <source>
        <dbReference type="Pfam" id="PF01551"/>
    </source>
</evidence>
<keyword evidence="2" id="KW-0732">Signal</keyword>
<proteinExistence type="predicted"/>
<gene>
    <name evidence="4" type="ORF">ABWT76_004803</name>
</gene>
<evidence type="ECO:0000256" key="2">
    <source>
        <dbReference type="SAM" id="SignalP"/>
    </source>
</evidence>
<dbReference type="PANTHER" id="PTHR21666:SF270">
    <property type="entry name" value="MUREIN HYDROLASE ACTIVATOR ENVC"/>
    <property type="match status" value="1"/>
</dbReference>
<feature type="region of interest" description="Disordered" evidence="1">
    <location>
        <begin position="107"/>
        <end position="182"/>
    </location>
</feature>
<dbReference type="GO" id="GO:0004222">
    <property type="term" value="F:metalloendopeptidase activity"/>
    <property type="evidence" value="ECO:0007669"/>
    <property type="project" value="TreeGrafter"/>
</dbReference>
<dbReference type="RefSeq" id="WP_054464155.1">
    <property type="nucleotide sequence ID" value="NZ_CP159837.1"/>
</dbReference>
<dbReference type="Pfam" id="PF01551">
    <property type="entry name" value="Peptidase_M23"/>
    <property type="match status" value="1"/>
</dbReference>
<dbReference type="EC" id="3.4.24.-" evidence="4"/>
<reference evidence="4" key="1">
    <citation type="submission" date="2024-07" db="EMBL/GenBank/DDBJ databases">
        <authorList>
            <person name="Kim Y.J."/>
            <person name="Jeong J.Y."/>
        </authorList>
    </citation>
    <scope>NUCLEOTIDE SEQUENCE</scope>
    <source>
        <strain evidence="4">GIHE-MW2</strain>
    </source>
</reference>
<keyword evidence="4" id="KW-0378">Hydrolase</keyword>
<feature type="compositionally biased region" description="Polar residues" evidence="1">
    <location>
        <begin position="145"/>
        <end position="158"/>
    </location>
</feature>
<feature type="chain" id="PRO_5043381007" evidence="2">
    <location>
        <begin position="24"/>
        <end position="360"/>
    </location>
</feature>
<dbReference type="InterPro" id="IPR011055">
    <property type="entry name" value="Dup_hybrid_motif"/>
</dbReference>
<sequence>MKSGILATTTLLVILGAVEQVQAQVNTDEDFESDVTEFAEPSADAFIPTMVAGNNDASVNLAGQLAWQTGFDFPSAAIASTITATEDLEPLSPVTEASNLMLTDFRTKPTENSLDPKNFLNRSNQFRPHVPPRTATPTGKPPTASVGQENRSRTATRNYSDRNRQESVAHPQRNLDPNYDSNYPLSTSTTALEVALLFPDSVHTPAIPPLASATAYLPELQPERPVFNGYNWPAQGIMTSGYGWRWGRMHHGIDIAGLIGTPIVAAADGVVITSEWHSGGYGNLVEIEHPDGSITLYAHNSENRVEVGQVVKQGELIAFMGSTGYSTGPHLHFELHLPGQGTVNPMVYLPSSNSVAHQHW</sequence>
<dbReference type="Gene3D" id="2.70.70.10">
    <property type="entry name" value="Glucose Permease (Domain IIA)"/>
    <property type="match status" value="1"/>
</dbReference>
<dbReference type="InterPro" id="IPR050570">
    <property type="entry name" value="Cell_wall_metabolism_enzyme"/>
</dbReference>
<organism evidence="4">
    <name type="scientific">Planktothricoides raciborskii GIHE-MW2</name>
    <dbReference type="NCBI Taxonomy" id="2792601"/>
    <lineage>
        <taxon>Bacteria</taxon>
        <taxon>Bacillati</taxon>
        <taxon>Cyanobacteriota</taxon>
        <taxon>Cyanophyceae</taxon>
        <taxon>Oscillatoriophycideae</taxon>
        <taxon>Oscillatoriales</taxon>
        <taxon>Oscillatoriaceae</taxon>
        <taxon>Planktothricoides</taxon>
    </lineage>
</organism>
<dbReference type="SUPFAM" id="SSF51261">
    <property type="entry name" value="Duplicated hybrid motif"/>
    <property type="match status" value="1"/>
</dbReference>
<feature type="compositionally biased region" description="Polar residues" evidence="1">
    <location>
        <begin position="110"/>
        <end position="126"/>
    </location>
</feature>
<evidence type="ECO:0000256" key="1">
    <source>
        <dbReference type="SAM" id="MobiDB-lite"/>
    </source>
</evidence>
<accession>A0AAU8JCQ3</accession>
<name>A0AAU8JCQ3_9CYAN</name>
<protein>
    <submittedName>
        <fullName evidence="4">M23 family metallopeptidase</fullName>
        <ecNumber evidence="4">3.4.24.-</ecNumber>
    </submittedName>
</protein>
<evidence type="ECO:0000313" key="4">
    <source>
        <dbReference type="EMBL" id="XCM36071.1"/>
    </source>
</evidence>
<dbReference type="PANTHER" id="PTHR21666">
    <property type="entry name" value="PEPTIDASE-RELATED"/>
    <property type="match status" value="1"/>
</dbReference>
<feature type="domain" description="M23ase beta-sheet core" evidence="3">
    <location>
        <begin position="248"/>
        <end position="344"/>
    </location>
</feature>
<dbReference type="EMBL" id="CP159837">
    <property type="protein sequence ID" value="XCM36071.1"/>
    <property type="molecule type" value="Genomic_DNA"/>
</dbReference>